<protein>
    <recommendedName>
        <fullName evidence="1">Polymerase nucleotidyl transferase domain-containing protein</fullName>
    </recommendedName>
</protein>
<dbReference type="InterPro" id="IPR052548">
    <property type="entry name" value="Type_VII_TA_antitoxin"/>
</dbReference>
<accession>A0A7G9YSF3</accession>
<feature type="domain" description="Polymerase nucleotidyl transferase" evidence="1">
    <location>
        <begin position="4"/>
        <end position="69"/>
    </location>
</feature>
<sequence>MDEFVRRALEKYRDRIDEIILFGSVARGEAGEDSDIDILVIGDASLEELVDISFPILLEQGEIISAKNMDKGHFDFLVHEGYSFIRNVLEEGIILYERMGEAFGESRREAKVSKSSI</sequence>
<dbReference type="Pfam" id="PF01909">
    <property type="entry name" value="NTP_transf_2"/>
    <property type="match status" value="1"/>
</dbReference>
<dbReference type="AlphaFoldDB" id="A0A7G9YSF3"/>
<dbReference type="InterPro" id="IPR043519">
    <property type="entry name" value="NT_sf"/>
</dbReference>
<dbReference type="CDD" id="cd05403">
    <property type="entry name" value="NT_KNTase_like"/>
    <property type="match status" value="1"/>
</dbReference>
<dbReference type="EMBL" id="MT631456">
    <property type="protein sequence ID" value="QNO50937.1"/>
    <property type="molecule type" value="Genomic_DNA"/>
</dbReference>
<dbReference type="PANTHER" id="PTHR33933:SF3">
    <property type="entry name" value="PROTEIN ADENYLYLTRANSFERASE MJ0604-RELATED"/>
    <property type="match status" value="1"/>
</dbReference>
<reference evidence="2" key="1">
    <citation type="submission" date="2020-06" db="EMBL/GenBank/DDBJ databases">
        <title>Unique genomic features of the anaerobic methanotrophic archaea.</title>
        <authorList>
            <person name="Chadwick G.L."/>
            <person name="Skennerton C.T."/>
            <person name="Laso-Perez R."/>
            <person name="Leu A.O."/>
            <person name="Speth D.R."/>
            <person name="Yu H."/>
            <person name="Morgan-Lang C."/>
            <person name="Hatzenpichler R."/>
            <person name="Goudeau D."/>
            <person name="Malmstrom R."/>
            <person name="Brazelton W.J."/>
            <person name="Woyke T."/>
            <person name="Hallam S.J."/>
            <person name="Tyson G.W."/>
            <person name="Wegener G."/>
            <person name="Boetius A."/>
            <person name="Orphan V."/>
        </authorList>
    </citation>
    <scope>NUCLEOTIDE SEQUENCE</scope>
</reference>
<name>A0A7G9YSF3_9EURY</name>
<dbReference type="PANTHER" id="PTHR33933">
    <property type="entry name" value="NUCLEOTIDYLTRANSFERASE"/>
    <property type="match status" value="1"/>
</dbReference>
<evidence type="ECO:0000259" key="1">
    <source>
        <dbReference type="Pfam" id="PF01909"/>
    </source>
</evidence>
<organism evidence="2">
    <name type="scientific">Candidatus Methanophagaceae archaeon ANME-1 ERB6</name>
    <dbReference type="NCBI Taxonomy" id="2759912"/>
    <lineage>
        <taxon>Archaea</taxon>
        <taxon>Methanobacteriati</taxon>
        <taxon>Methanobacteriota</taxon>
        <taxon>Stenosarchaea group</taxon>
        <taxon>Methanomicrobia</taxon>
        <taxon>Candidatus Methanophagales</taxon>
        <taxon>Candidatus Methanophagaceae</taxon>
    </lineage>
</organism>
<gene>
    <name evidence="2" type="ORF">BBGANOMO_00011</name>
</gene>
<dbReference type="InterPro" id="IPR002934">
    <property type="entry name" value="Polymerase_NTP_transf_dom"/>
</dbReference>
<dbReference type="GO" id="GO:0016779">
    <property type="term" value="F:nucleotidyltransferase activity"/>
    <property type="evidence" value="ECO:0007669"/>
    <property type="project" value="InterPro"/>
</dbReference>
<dbReference type="Gene3D" id="3.30.460.10">
    <property type="entry name" value="Beta Polymerase, domain 2"/>
    <property type="match status" value="1"/>
</dbReference>
<dbReference type="SUPFAM" id="SSF81301">
    <property type="entry name" value="Nucleotidyltransferase"/>
    <property type="match status" value="1"/>
</dbReference>
<evidence type="ECO:0000313" key="2">
    <source>
        <dbReference type="EMBL" id="QNO50937.1"/>
    </source>
</evidence>
<proteinExistence type="predicted"/>